<evidence type="ECO:0000256" key="1">
    <source>
        <dbReference type="ARBA" id="ARBA00023015"/>
    </source>
</evidence>
<keyword evidence="6" id="KW-1185">Reference proteome</keyword>
<evidence type="ECO:0000259" key="4">
    <source>
        <dbReference type="PROSITE" id="PS50995"/>
    </source>
</evidence>
<dbReference type="SMART" id="SM00347">
    <property type="entry name" value="HTH_MARR"/>
    <property type="match status" value="1"/>
</dbReference>
<evidence type="ECO:0000256" key="3">
    <source>
        <dbReference type="ARBA" id="ARBA00023163"/>
    </source>
</evidence>
<proteinExistence type="predicted"/>
<sequence length="150" mass="17709">MGNEKTDSLYIVFSQIMKLHYYRTYTLFEKIGIYPGQHALLFALSKNNGQSQKKLSEELCIKPATITVTIKRMEKIGLVERKHDTSDQRIYRVYITEKGRKICTELIRMMKVIDRECFGNFTYEEKIIMRRLLMQVRDNLSVACSEKLKI</sequence>
<dbReference type="Proteomes" id="UP001519307">
    <property type="component" value="Unassembled WGS sequence"/>
</dbReference>
<dbReference type="EMBL" id="JAGGLM010000001">
    <property type="protein sequence ID" value="MBP2031414.1"/>
    <property type="molecule type" value="Genomic_DNA"/>
</dbReference>
<dbReference type="InterPro" id="IPR036388">
    <property type="entry name" value="WH-like_DNA-bd_sf"/>
</dbReference>
<accession>A0ABS4KMZ9</accession>
<comment type="caution">
    <text evidence="5">The sequence shown here is derived from an EMBL/GenBank/DDBJ whole genome shotgun (WGS) entry which is preliminary data.</text>
</comment>
<keyword evidence="2 5" id="KW-0238">DNA-binding</keyword>
<keyword evidence="1" id="KW-0805">Transcription regulation</keyword>
<dbReference type="Gene3D" id="1.10.10.10">
    <property type="entry name" value="Winged helix-like DNA-binding domain superfamily/Winged helix DNA-binding domain"/>
    <property type="match status" value="1"/>
</dbReference>
<gene>
    <name evidence="5" type="ORF">J2Z42_000079</name>
</gene>
<dbReference type="PANTHER" id="PTHR42756:SF1">
    <property type="entry name" value="TRANSCRIPTIONAL REPRESSOR OF EMRAB OPERON"/>
    <property type="match status" value="1"/>
</dbReference>
<organism evidence="5 6">
    <name type="scientific">Clostridium algifaecis</name>
    <dbReference type="NCBI Taxonomy" id="1472040"/>
    <lineage>
        <taxon>Bacteria</taxon>
        <taxon>Bacillati</taxon>
        <taxon>Bacillota</taxon>
        <taxon>Clostridia</taxon>
        <taxon>Eubacteriales</taxon>
        <taxon>Clostridiaceae</taxon>
        <taxon>Clostridium</taxon>
    </lineage>
</organism>
<evidence type="ECO:0000313" key="6">
    <source>
        <dbReference type="Proteomes" id="UP001519307"/>
    </source>
</evidence>
<evidence type="ECO:0000256" key="2">
    <source>
        <dbReference type="ARBA" id="ARBA00023125"/>
    </source>
</evidence>
<dbReference type="Pfam" id="PF01047">
    <property type="entry name" value="MarR"/>
    <property type="match status" value="1"/>
</dbReference>
<evidence type="ECO:0000313" key="5">
    <source>
        <dbReference type="EMBL" id="MBP2031414.1"/>
    </source>
</evidence>
<feature type="domain" description="HTH marR-type" evidence="4">
    <location>
        <begin position="6"/>
        <end position="138"/>
    </location>
</feature>
<dbReference type="InterPro" id="IPR036390">
    <property type="entry name" value="WH_DNA-bd_sf"/>
</dbReference>
<dbReference type="InterPro" id="IPR000835">
    <property type="entry name" value="HTH_MarR-typ"/>
</dbReference>
<name>A0ABS4KMZ9_9CLOT</name>
<keyword evidence="3" id="KW-0804">Transcription</keyword>
<reference evidence="5 6" key="1">
    <citation type="submission" date="2021-03" db="EMBL/GenBank/DDBJ databases">
        <title>Genomic Encyclopedia of Type Strains, Phase IV (KMG-IV): sequencing the most valuable type-strain genomes for metagenomic binning, comparative biology and taxonomic classification.</title>
        <authorList>
            <person name="Goeker M."/>
        </authorList>
    </citation>
    <scope>NUCLEOTIDE SEQUENCE [LARGE SCALE GENOMIC DNA]</scope>
    <source>
        <strain evidence="5 6">DSM 28783</strain>
    </source>
</reference>
<dbReference type="PRINTS" id="PR00598">
    <property type="entry name" value="HTHMARR"/>
</dbReference>
<dbReference type="PROSITE" id="PS50995">
    <property type="entry name" value="HTH_MARR_2"/>
    <property type="match status" value="1"/>
</dbReference>
<dbReference type="RefSeq" id="WP_209700381.1">
    <property type="nucleotide sequence ID" value="NZ_JAGGLM010000001.1"/>
</dbReference>
<dbReference type="PANTHER" id="PTHR42756">
    <property type="entry name" value="TRANSCRIPTIONAL REGULATOR, MARR"/>
    <property type="match status" value="1"/>
</dbReference>
<protein>
    <submittedName>
        <fullName evidence="5">DNA-binding MarR family transcriptional regulator</fullName>
    </submittedName>
</protein>
<dbReference type="SUPFAM" id="SSF46785">
    <property type="entry name" value="Winged helix' DNA-binding domain"/>
    <property type="match status" value="1"/>
</dbReference>
<dbReference type="GO" id="GO:0003677">
    <property type="term" value="F:DNA binding"/>
    <property type="evidence" value="ECO:0007669"/>
    <property type="project" value="UniProtKB-KW"/>
</dbReference>